<name>A0AAV7QI29_PLEWA</name>
<protein>
    <submittedName>
        <fullName evidence="2">Uncharacterized protein</fullName>
    </submittedName>
</protein>
<evidence type="ECO:0000313" key="3">
    <source>
        <dbReference type="Proteomes" id="UP001066276"/>
    </source>
</evidence>
<evidence type="ECO:0000313" key="2">
    <source>
        <dbReference type="EMBL" id="KAJ1137953.1"/>
    </source>
</evidence>
<dbReference type="Proteomes" id="UP001066276">
    <property type="component" value="Chromosome 6"/>
</dbReference>
<proteinExistence type="predicted"/>
<feature type="region of interest" description="Disordered" evidence="1">
    <location>
        <begin position="59"/>
        <end position="114"/>
    </location>
</feature>
<keyword evidence="3" id="KW-1185">Reference proteome</keyword>
<reference evidence="2" key="1">
    <citation type="journal article" date="2022" name="bioRxiv">
        <title>Sequencing and chromosome-scale assembly of the giantPleurodeles waltlgenome.</title>
        <authorList>
            <person name="Brown T."/>
            <person name="Elewa A."/>
            <person name="Iarovenko S."/>
            <person name="Subramanian E."/>
            <person name="Araus A.J."/>
            <person name="Petzold A."/>
            <person name="Susuki M."/>
            <person name="Suzuki K.-i.T."/>
            <person name="Hayashi T."/>
            <person name="Toyoda A."/>
            <person name="Oliveira C."/>
            <person name="Osipova E."/>
            <person name="Leigh N.D."/>
            <person name="Simon A."/>
            <person name="Yun M.H."/>
        </authorList>
    </citation>
    <scope>NUCLEOTIDE SEQUENCE</scope>
    <source>
        <strain evidence="2">20211129_DDA</strain>
        <tissue evidence="2">Liver</tissue>
    </source>
</reference>
<comment type="caution">
    <text evidence="2">The sequence shown here is derived from an EMBL/GenBank/DDBJ whole genome shotgun (WGS) entry which is preliminary data.</text>
</comment>
<feature type="compositionally biased region" description="Basic residues" evidence="1">
    <location>
        <begin position="10"/>
        <end position="19"/>
    </location>
</feature>
<sequence length="114" mass="12432">MPQSVAGHPHGPRPRHRSRAASQHPGKVSLMRCRPRARTMPEPVTATWVASVFFLQPASSSRLLRGRHASTQGPTQRRHAGPNPDSGPGLPRQQPHSPRAAGRTLSPRRHVLCG</sequence>
<feature type="region of interest" description="Disordered" evidence="1">
    <location>
        <begin position="1"/>
        <end position="38"/>
    </location>
</feature>
<dbReference type="AlphaFoldDB" id="A0AAV7QI29"/>
<gene>
    <name evidence="2" type="ORF">NDU88_004347</name>
</gene>
<accession>A0AAV7QI29</accession>
<evidence type="ECO:0000256" key="1">
    <source>
        <dbReference type="SAM" id="MobiDB-lite"/>
    </source>
</evidence>
<organism evidence="2 3">
    <name type="scientific">Pleurodeles waltl</name>
    <name type="common">Iberian ribbed newt</name>
    <dbReference type="NCBI Taxonomy" id="8319"/>
    <lineage>
        <taxon>Eukaryota</taxon>
        <taxon>Metazoa</taxon>
        <taxon>Chordata</taxon>
        <taxon>Craniata</taxon>
        <taxon>Vertebrata</taxon>
        <taxon>Euteleostomi</taxon>
        <taxon>Amphibia</taxon>
        <taxon>Batrachia</taxon>
        <taxon>Caudata</taxon>
        <taxon>Salamandroidea</taxon>
        <taxon>Salamandridae</taxon>
        <taxon>Pleurodelinae</taxon>
        <taxon>Pleurodeles</taxon>
    </lineage>
</organism>
<dbReference type="EMBL" id="JANPWB010000010">
    <property type="protein sequence ID" value="KAJ1137953.1"/>
    <property type="molecule type" value="Genomic_DNA"/>
</dbReference>